<dbReference type="KEGG" id="abas:ACPOL_1894"/>
<dbReference type="Gene3D" id="2.60.40.10">
    <property type="entry name" value="Immunoglobulins"/>
    <property type="match status" value="2"/>
</dbReference>
<reference evidence="2 3" key="1">
    <citation type="journal article" date="2018" name="Front. Microbiol.">
        <title>Hydrolytic Capabilities as a Key to Environmental Success: Chitinolytic and Cellulolytic Acidobacteria From Acidic Sub-arctic Soils and Boreal Peatlands.</title>
        <authorList>
            <person name="Belova S.E."/>
            <person name="Ravin N.V."/>
            <person name="Pankratov T.A."/>
            <person name="Rakitin A.L."/>
            <person name="Ivanova A.A."/>
            <person name="Beletsky A.V."/>
            <person name="Mardanov A.V."/>
            <person name="Sinninghe Damste J.S."/>
            <person name="Dedysh S.N."/>
        </authorList>
    </citation>
    <scope>NUCLEOTIDE SEQUENCE [LARGE SCALE GENOMIC DNA]</scope>
    <source>
        <strain evidence="2 3">SBC82</strain>
    </source>
</reference>
<evidence type="ECO:0000259" key="1">
    <source>
        <dbReference type="Pfam" id="PF16640"/>
    </source>
</evidence>
<evidence type="ECO:0000313" key="3">
    <source>
        <dbReference type="Proteomes" id="UP000253606"/>
    </source>
</evidence>
<organism evidence="2 3">
    <name type="scientific">Acidisarcina polymorpha</name>
    <dbReference type="NCBI Taxonomy" id="2211140"/>
    <lineage>
        <taxon>Bacteria</taxon>
        <taxon>Pseudomonadati</taxon>
        <taxon>Acidobacteriota</taxon>
        <taxon>Terriglobia</taxon>
        <taxon>Terriglobales</taxon>
        <taxon>Acidobacteriaceae</taxon>
        <taxon>Acidisarcina</taxon>
    </lineage>
</organism>
<dbReference type="Proteomes" id="UP000253606">
    <property type="component" value="Chromosome"/>
</dbReference>
<dbReference type="AlphaFoldDB" id="A0A2Z5FWU8"/>
<dbReference type="InterPro" id="IPR032109">
    <property type="entry name" value="Big_3_5"/>
</dbReference>
<accession>A0A2Z5FWU8</accession>
<proteinExistence type="predicted"/>
<name>A0A2Z5FWU8_9BACT</name>
<dbReference type="EMBL" id="CP030840">
    <property type="protein sequence ID" value="AXC11232.1"/>
    <property type="molecule type" value="Genomic_DNA"/>
</dbReference>
<dbReference type="OrthoDB" id="122530at2"/>
<sequence>MTFLHGSTVLGSVTPSGGVAKLTLSNFSVGTTHVEATYGGSSEFLTSTSSQEAQIVNKASTTTTLTSSKDPSTHGSSVTFTANVHAASGATPTGSVTYKDGSTTLGSGTVNGSGKATFSTIALASGTHSITAIYVGSSDDATSTSSTLSQKVD</sequence>
<protein>
    <recommendedName>
        <fullName evidence="1">Bacterial Ig-like domain-containing protein</fullName>
    </recommendedName>
</protein>
<feature type="domain" description="Bacterial Ig-like" evidence="1">
    <location>
        <begin position="2"/>
        <end position="56"/>
    </location>
</feature>
<gene>
    <name evidence="2" type="ORF">ACPOL_1894</name>
</gene>
<keyword evidence="3" id="KW-1185">Reference proteome</keyword>
<feature type="domain" description="Bacterial Ig-like" evidence="1">
    <location>
        <begin position="65"/>
        <end position="152"/>
    </location>
</feature>
<dbReference type="Pfam" id="PF16640">
    <property type="entry name" value="Big_3_5"/>
    <property type="match status" value="2"/>
</dbReference>
<dbReference type="InterPro" id="IPR013783">
    <property type="entry name" value="Ig-like_fold"/>
</dbReference>
<evidence type="ECO:0000313" key="2">
    <source>
        <dbReference type="EMBL" id="AXC11232.1"/>
    </source>
</evidence>